<keyword evidence="21" id="KW-1185">Reference proteome</keyword>
<evidence type="ECO:0000256" key="2">
    <source>
        <dbReference type="ARBA" id="ARBA00022475"/>
    </source>
</evidence>
<dbReference type="Gene3D" id="3.40.50.2300">
    <property type="match status" value="2"/>
</dbReference>
<dbReference type="InterPro" id="IPR001320">
    <property type="entry name" value="Iontro_rcpt_C"/>
</dbReference>
<evidence type="ECO:0000256" key="9">
    <source>
        <dbReference type="ARBA" id="ARBA00023170"/>
    </source>
</evidence>
<evidence type="ECO:0000256" key="4">
    <source>
        <dbReference type="ARBA" id="ARBA00022729"/>
    </source>
</evidence>
<keyword evidence="4" id="KW-0732">Signal</keyword>
<dbReference type="Gene3D" id="3.40.190.10">
    <property type="entry name" value="Periplasmic binding protein-like II"/>
    <property type="match status" value="3"/>
</dbReference>
<proteinExistence type="predicted"/>
<dbReference type="InterPro" id="IPR019594">
    <property type="entry name" value="Glu/Gly-bd"/>
</dbReference>
<evidence type="ECO:0000256" key="10">
    <source>
        <dbReference type="ARBA" id="ARBA00023180"/>
    </source>
</evidence>
<protein>
    <submittedName>
        <fullName evidence="22">Glutamate receptor</fullName>
    </submittedName>
</protein>
<feature type="transmembrane region" description="Helical" evidence="18">
    <location>
        <begin position="781"/>
        <end position="810"/>
    </location>
</feature>
<dbReference type="WBParaSite" id="maker-uti_cns_0017408-snap-gene-0.2-mRNA-1">
    <property type="protein sequence ID" value="maker-uti_cns_0017408-snap-gene-0.2-mRNA-1"/>
    <property type="gene ID" value="maker-uti_cns_0017408-snap-gene-0.2"/>
</dbReference>
<feature type="transmembrane region" description="Helical" evidence="18">
    <location>
        <begin position="591"/>
        <end position="613"/>
    </location>
</feature>
<feature type="domain" description="Ionotropic glutamate receptor C-terminal" evidence="19">
    <location>
        <begin position="377"/>
        <end position="753"/>
    </location>
</feature>
<evidence type="ECO:0000256" key="14">
    <source>
        <dbReference type="ARBA" id="ARBA00034104"/>
    </source>
</evidence>
<sequence length="1044" mass="119022">WNLRFAPISTPACQLMQQGVLAVVGPPSPVASQQVRSVCEHLAVPFIETAWHHRGGGGGGGLEGDNEGPYSVNLNPDYRTFGRAILDYVRAIGDWDLAKNEGSHGGVAIVYKDPDTLLKFEPLLNAVQVPVLLRQWRRQAGTFQYVMKELRSAKVYKILVDIPTSEILRFVSIAKLMNMTTTYHSYIFTSWDAQRIDLSKYQLIKSANMSTLSLMPILRSNERYNVSQRVENMREEIFNVQSRRGNYSGNLTNMLPTQAATLFDSLILLAHGLERMANARSIQVQPLKCSAPRQNARGATLLNYMRSMTSESGFATLTGPVEFDAQWRRSNFTLVAYELTRAGFNQLGTWTQADGFKMTKTYSETQQEYQRNLRNKTLRVTTIADPPFVEIRRRDKNGRPLPHPSAWDGFCIEMLNLIADHLKFNYTVQLVKDNNYGAANGTDSQGRDTWNGMIGELINHEADLAVASLTITYEREKVIDFTTPFMSLGLSILFKKPAKKKPHLFSFLQPLSVHVWGYMLVAYITVSFVLFVVARFSPYEWRNPHPCNPDTEVLENQFSLINSLWFNIGSLMQQGSEISPRALSTRLVSGIWWFFTLIMISSYTANLAAFLTVERMQSPIESVEDLAGQNKIKYGTLSGGSTYQFFKLSKGIDVFKRMWDYMSKRPDVFVNKTEEGIARVKRGDYAFILESTWNEYYTQRNCDLMRVGGLLDSKGYGIGLPSGSPYRDMISESILMFQKSQDLENLRRRWWRQKNITVRCEDPKDKKAEPSGLSFDQVAGIYVVLIGGMLVWGYMLVAYITVSFVLFVVARFSPYEWRNPHPCNPDTEVLENQFSLINSLWFNIGSLMQQDLPRALSTRLVSGIWWFFTLIMISSYTANLAAFLTVERMQSPIESVEDLAGQNKIKYGTLSGGSTYQFFKLSKGIDVFKRMWDYMSKRPDVFVNKTEEGIARVKRGDYAFILESTWNEYYTQRNCDLMRVGGLLDSKGYGIGLPSGSPYRDMISESILMFQKSQDLENLRRRCGARRISLLDARIPRTKKQRPS</sequence>
<dbReference type="InterPro" id="IPR001828">
    <property type="entry name" value="ANF_lig-bd_rcpt"/>
</dbReference>
<keyword evidence="10" id="KW-0325">Glycoprotein</keyword>
<evidence type="ECO:0000259" key="20">
    <source>
        <dbReference type="SMART" id="SM00918"/>
    </source>
</evidence>
<dbReference type="PANTHER" id="PTHR18966">
    <property type="entry name" value="IONOTROPIC GLUTAMATE RECEPTOR"/>
    <property type="match status" value="1"/>
</dbReference>
<keyword evidence="12" id="KW-1071">Ligand-gated ion channel</keyword>
<feature type="binding site" evidence="15">
    <location>
        <position position="642"/>
    </location>
    <ligand>
        <name>L-glutamate</name>
        <dbReference type="ChEBI" id="CHEBI:29985"/>
    </ligand>
</feature>
<dbReference type="SMART" id="SM00079">
    <property type="entry name" value="PBPe"/>
    <property type="match status" value="2"/>
</dbReference>
<feature type="binding site" evidence="15">
    <location>
        <position position="641"/>
    </location>
    <ligand>
        <name>L-glutamate</name>
        <dbReference type="ChEBI" id="CHEBI:29985"/>
    </ligand>
</feature>
<feature type="site" description="Crucial to convey clamshell closure to channel opening" evidence="16">
    <location>
        <position position="620"/>
    </location>
</feature>
<feature type="binding site" evidence="15">
    <location>
        <position position="690"/>
    </location>
    <ligand>
        <name>L-glutamate</name>
        <dbReference type="ChEBI" id="CHEBI:29985"/>
    </ligand>
</feature>
<keyword evidence="5 18" id="KW-1133">Transmembrane helix</keyword>
<evidence type="ECO:0000256" key="17">
    <source>
        <dbReference type="PIRSR" id="PIRSR601508-3"/>
    </source>
</evidence>
<feature type="binding site" evidence="15">
    <location>
        <position position="475"/>
    </location>
    <ligand>
        <name>L-glutamate</name>
        <dbReference type="ChEBI" id="CHEBI:29985"/>
    </ligand>
</feature>
<evidence type="ECO:0000256" key="7">
    <source>
        <dbReference type="ARBA" id="ARBA00023065"/>
    </source>
</evidence>
<dbReference type="Gene3D" id="1.10.287.70">
    <property type="match status" value="2"/>
</dbReference>
<dbReference type="Pfam" id="PF00060">
    <property type="entry name" value="Lig_chan"/>
    <property type="match status" value="2"/>
</dbReference>
<dbReference type="Pfam" id="PF10613">
    <property type="entry name" value="Lig_chan-Glu_bd"/>
    <property type="match status" value="1"/>
</dbReference>
<feature type="binding site" evidence="15">
    <location>
        <position position="470"/>
    </location>
    <ligand>
        <name>L-glutamate</name>
        <dbReference type="ChEBI" id="CHEBI:29985"/>
    </ligand>
</feature>
<accession>A0A1I8IVI0</accession>
<dbReference type="AlphaFoldDB" id="A0A1I8IVI0"/>
<keyword evidence="8 18" id="KW-0472">Membrane</keyword>
<dbReference type="InterPro" id="IPR028082">
    <property type="entry name" value="Peripla_BP_I"/>
</dbReference>
<dbReference type="GO" id="GO:0015276">
    <property type="term" value="F:ligand-gated monoatomic ion channel activity"/>
    <property type="evidence" value="ECO:0007669"/>
    <property type="project" value="InterPro"/>
</dbReference>
<keyword evidence="2" id="KW-1003">Cell membrane</keyword>
<keyword evidence="9" id="KW-0675">Receptor</keyword>
<dbReference type="InterPro" id="IPR001508">
    <property type="entry name" value="Iono_Glu_rcpt_met"/>
</dbReference>
<keyword evidence="6" id="KW-0770">Synapse</keyword>
<dbReference type="FunFam" id="3.40.190.10:FF:000060">
    <property type="entry name" value="Glutamate receptor ionotropic, kainate 1"/>
    <property type="match status" value="2"/>
</dbReference>
<dbReference type="Pfam" id="PF01094">
    <property type="entry name" value="ANF_receptor"/>
    <property type="match status" value="1"/>
</dbReference>
<evidence type="ECO:0000256" key="13">
    <source>
        <dbReference type="ARBA" id="ARBA00023303"/>
    </source>
</evidence>
<dbReference type="SUPFAM" id="SSF53822">
    <property type="entry name" value="Periplasmic binding protein-like I"/>
    <property type="match status" value="1"/>
</dbReference>
<evidence type="ECO:0000256" key="12">
    <source>
        <dbReference type="ARBA" id="ARBA00023286"/>
    </source>
</evidence>
<dbReference type="Proteomes" id="UP000095280">
    <property type="component" value="Unplaced"/>
</dbReference>
<keyword evidence="1" id="KW-0813">Transport</keyword>
<comment type="subcellular location">
    <subcellularLocation>
        <location evidence="14">Postsynaptic cell membrane</location>
        <topology evidence="14">Multi-pass membrane protein</topology>
    </subcellularLocation>
</comment>
<keyword evidence="7" id="KW-0406">Ion transport</keyword>
<dbReference type="FunFam" id="3.40.190.10:FF:000399">
    <property type="entry name" value="Predicted protein"/>
    <property type="match status" value="1"/>
</dbReference>
<feature type="transmembrane region" description="Helical" evidence="18">
    <location>
        <begin position="864"/>
        <end position="886"/>
    </location>
</feature>
<feature type="disulfide bond" evidence="17">
    <location>
        <begin position="702"/>
        <end position="760"/>
    </location>
</feature>
<feature type="disulfide bond" evidence="17">
    <location>
        <begin position="13"/>
        <end position="289"/>
    </location>
</feature>
<evidence type="ECO:0000256" key="3">
    <source>
        <dbReference type="ARBA" id="ARBA00022692"/>
    </source>
</evidence>
<feature type="domain" description="Ionotropic glutamate receptor C-terminal" evidence="19">
    <location>
        <begin position="805"/>
        <end position="1024"/>
    </location>
</feature>
<dbReference type="GO" id="GO:0038023">
    <property type="term" value="F:signaling receptor activity"/>
    <property type="evidence" value="ECO:0007669"/>
    <property type="project" value="InterPro"/>
</dbReference>
<evidence type="ECO:0000256" key="18">
    <source>
        <dbReference type="SAM" id="Phobius"/>
    </source>
</evidence>
<organism evidence="21 22">
    <name type="scientific">Macrostomum lignano</name>
    <dbReference type="NCBI Taxonomy" id="282301"/>
    <lineage>
        <taxon>Eukaryota</taxon>
        <taxon>Metazoa</taxon>
        <taxon>Spiralia</taxon>
        <taxon>Lophotrochozoa</taxon>
        <taxon>Platyhelminthes</taxon>
        <taxon>Rhabditophora</taxon>
        <taxon>Macrostomorpha</taxon>
        <taxon>Macrostomida</taxon>
        <taxon>Macrostomidae</taxon>
        <taxon>Macrostomum</taxon>
    </lineage>
</organism>
<feature type="domain" description="Ionotropic glutamate receptor L-glutamate and glycine-binding" evidence="20">
    <location>
        <begin position="387"/>
        <end position="459"/>
    </location>
</feature>
<evidence type="ECO:0000256" key="5">
    <source>
        <dbReference type="ARBA" id="ARBA00022989"/>
    </source>
</evidence>
<feature type="transmembrane region" description="Helical" evidence="18">
    <location>
        <begin position="515"/>
        <end position="536"/>
    </location>
</feature>
<evidence type="ECO:0000256" key="16">
    <source>
        <dbReference type="PIRSR" id="PIRSR601508-2"/>
    </source>
</evidence>
<name>A0A1I8IVI0_9PLAT</name>
<dbReference type="FunFam" id="1.10.287.70:FF:000010">
    <property type="entry name" value="Putative glutamate receptor ionotropic kainate 1"/>
    <property type="match status" value="2"/>
</dbReference>
<reference evidence="22" key="1">
    <citation type="submission" date="2016-11" db="UniProtKB">
        <authorList>
            <consortium name="WormBaseParasite"/>
        </authorList>
    </citation>
    <scope>IDENTIFICATION</scope>
</reference>
<evidence type="ECO:0000259" key="19">
    <source>
        <dbReference type="SMART" id="SM00079"/>
    </source>
</evidence>
<evidence type="ECO:0000256" key="1">
    <source>
        <dbReference type="ARBA" id="ARBA00022448"/>
    </source>
</evidence>
<evidence type="ECO:0000256" key="11">
    <source>
        <dbReference type="ARBA" id="ARBA00023257"/>
    </source>
</evidence>
<dbReference type="SUPFAM" id="SSF53850">
    <property type="entry name" value="Periplasmic binding protein-like II"/>
    <property type="match status" value="2"/>
</dbReference>
<keyword evidence="3 18" id="KW-0812">Transmembrane</keyword>
<dbReference type="PRINTS" id="PR00177">
    <property type="entry name" value="NMDARECEPTOR"/>
</dbReference>
<evidence type="ECO:0000256" key="15">
    <source>
        <dbReference type="PIRSR" id="PIRSR601508-1"/>
    </source>
</evidence>
<dbReference type="GO" id="GO:0045211">
    <property type="term" value="C:postsynaptic membrane"/>
    <property type="evidence" value="ECO:0007669"/>
    <property type="project" value="UniProtKB-SubCell"/>
</dbReference>
<evidence type="ECO:0000256" key="8">
    <source>
        <dbReference type="ARBA" id="ARBA00023136"/>
    </source>
</evidence>
<keyword evidence="13" id="KW-0407">Ion channel</keyword>
<keyword evidence="11" id="KW-0628">Postsynaptic cell membrane</keyword>
<evidence type="ECO:0000313" key="21">
    <source>
        <dbReference type="Proteomes" id="UP000095280"/>
    </source>
</evidence>
<dbReference type="SMART" id="SM00918">
    <property type="entry name" value="Lig_chan-Glu_bd"/>
    <property type="match status" value="1"/>
</dbReference>
<evidence type="ECO:0000256" key="6">
    <source>
        <dbReference type="ARBA" id="ARBA00023018"/>
    </source>
</evidence>
<feature type="site" description="Interaction with the cone snail toxin Con-ikot-ikot" evidence="16">
    <location>
        <position position="647"/>
    </location>
</feature>
<evidence type="ECO:0000313" key="22">
    <source>
        <dbReference type="WBParaSite" id="maker-uti_cns_0017408-snap-gene-0.2-mRNA-1"/>
    </source>
</evidence>
<keyword evidence="17" id="KW-1015">Disulfide bond</keyword>
<dbReference type="InterPro" id="IPR015683">
    <property type="entry name" value="Ionotropic_Glu_rcpt"/>
</dbReference>